<dbReference type="PROSITE" id="PS01332">
    <property type="entry name" value="HTH_RRF2_1"/>
    <property type="match status" value="1"/>
</dbReference>
<dbReference type="PROSITE" id="PS51197">
    <property type="entry name" value="HTH_RRF2_2"/>
    <property type="match status" value="1"/>
</dbReference>
<dbReference type="AlphaFoldDB" id="A0A1M5N4G0"/>
<dbReference type="Pfam" id="PF02082">
    <property type="entry name" value="Rrf2"/>
    <property type="match status" value="1"/>
</dbReference>
<organism evidence="2 3">
    <name type="scientific">Chryseolinea serpens</name>
    <dbReference type="NCBI Taxonomy" id="947013"/>
    <lineage>
        <taxon>Bacteria</taxon>
        <taxon>Pseudomonadati</taxon>
        <taxon>Bacteroidota</taxon>
        <taxon>Cytophagia</taxon>
        <taxon>Cytophagales</taxon>
        <taxon>Fulvivirgaceae</taxon>
        <taxon>Chryseolinea</taxon>
    </lineage>
</organism>
<evidence type="ECO:0000313" key="2">
    <source>
        <dbReference type="EMBL" id="SHG84337.1"/>
    </source>
</evidence>
<dbReference type="Gene3D" id="1.10.10.10">
    <property type="entry name" value="Winged helix-like DNA-binding domain superfamily/Winged helix DNA-binding domain"/>
    <property type="match status" value="1"/>
</dbReference>
<dbReference type="Proteomes" id="UP000184212">
    <property type="component" value="Unassembled WGS sequence"/>
</dbReference>
<sequence length="148" mass="16483">MLSKKCKYAIHALVHMAKEPEKKFLIKDISEACNIPKKFLEAILLELKRAGVLGSKQGKGGGYFLRQDPATVNLAEVLRMFDGTIALVSCAAHKFYEPCAECEDEATCSLHHAFLEIRMATVEMLKNETLEGLAKKELKMKAKKKAKA</sequence>
<dbReference type="InterPro" id="IPR000944">
    <property type="entry name" value="Tscrpt_reg_Rrf2"/>
</dbReference>
<dbReference type="InterPro" id="IPR030489">
    <property type="entry name" value="TR_Rrf2-type_CS"/>
</dbReference>
<protein>
    <submittedName>
        <fullName evidence="2">Transcriptional regulator, BadM/Rrf2 family</fullName>
    </submittedName>
</protein>
<gene>
    <name evidence="2" type="ORF">SAMN04488109_2095</name>
</gene>
<dbReference type="SUPFAM" id="SSF46785">
    <property type="entry name" value="Winged helix' DNA-binding domain"/>
    <property type="match status" value="1"/>
</dbReference>
<dbReference type="GO" id="GO:0003677">
    <property type="term" value="F:DNA binding"/>
    <property type="evidence" value="ECO:0007669"/>
    <property type="project" value="UniProtKB-KW"/>
</dbReference>
<proteinExistence type="predicted"/>
<name>A0A1M5N4G0_9BACT</name>
<dbReference type="PANTHER" id="PTHR33221:SF5">
    <property type="entry name" value="HTH-TYPE TRANSCRIPTIONAL REGULATOR ISCR"/>
    <property type="match status" value="1"/>
</dbReference>
<dbReference type="STRING" id="947013.SAMN04488109_2095"/>
<evidence type="ECO:0000313" key="3">
    <source>
        <dbReference type="Proteomes" id="UP000184212"/>
    </source>
</evidence>
<dbReference type="GO" id="GO:0005829">
    <property type="term" value="C:cytosol"/>
    <property type="evidence" value="ECO:0007669"/>
    <property type="project" value="TreeGrafter"/>
</dbReference>
<dbReference type="InterPro" id="IPR036390">
    <property type="entry name" value="WH_DNA-bd_sf"/>
</dbReference>
<dbReference type="RefSeq" id="WP_073133419.1">
    <property type="nucleotide sequence ID" value="NZ_FQWQ01000001.1"/>
</dbReference>
<dbReference type="PANTHER" id="PTHR33221">
    <property type="entry name" value="WINGED HELIX-TURN-HELIX TRANSCRIPTIONAL REGULATOR, RRF2 FAMILY"/>
    <property type="match status" value="1"/>
</dbReference>
<evidence type="ECO:0000256" key="1">
    <source>
        <dbReference type="ARBA" id="ARBA00023125"/>
    </source>
</evidence>
<keyword evidence="1" id="KW-0238">DNA-binding</keyword>
<dbReference type="NCBIfam" id="TIGR00738">
    <property type="entry name" value="rrf2_super"/>
    <property type="match status" value="1"/>
</dbReference>
<accession>A0A1M5N4G0</accession>
<keyword evidence="3" id="KW-1185">Reference proteome</keyword>
<reference evidence="2 3" key="1">
    <citation type="submission" date="2016-11" db="EMBL/GenBank/DDBJ databases">
        <authorList>
            <person name="Jaros S."/>
            <person name="Januszkiewicz K."/>
            <person name="Wedrychowicz H."/>
        </authorList>
    </citation>
    <scope>NUCLEOTIDE SEQUENCE [LARGE SCALE GENOMIC DNA]</scope>
    <source>
        <strain evidence="2 3">DSM 24574</strain>
    </source>
</reference>
<dbReference type="EMBL" id="FQWQ01000001">
    <property type="protein sequence ID" value="SHG84337.1"/>
    <property type="molecule type" value="Genomic_DNA"/>
</dbReference>
<dbReference type="GO" id="GO:0003700">
    <property type="term" value="F:DNA-binding transcription factor activity"/>
    <property type="evidence" value="ECO:0007669"/>
    <property type="project" value="TreeGrafter"/>
</dbReference>
<dbReference type="InterPro" id="IPR036388">
    <property type="entry name" value="WH-like_DNA-bd_sf"/>
</dbReference>
<dbReference type="OrthoDB" id="9802344at2"/>